<dbReference type="InterPro" id="IPR025110">
    <property type="entry name" value="AMP-bd_C"/>
</dbReference>
<gene>
    <name evidence="5" type="ORF">IQ10_02948</name>
</gene>
<dbReference type="AlphaFoldDB" id="A0A562QDD9"/>
<dbReference type="Pfam" id="PF00501">
    <property type="entry name" value="AMP-binding"/>
    <property type="match status" value="1"/>
</dbReference>
<evidence type="ECO:0000256" key="2">
    <source>
        <dbReference type="ARBA" id="ARBA00022598"/>
    </source>
</evidence>
<dbReference type="InterPro" id="IPR000873">
    <property type="entry name" value="AMP-dep_synth/lig_dom"/>
</dbReference>
<keyword evidence="6" id="KW-1185">Reference proteome</keyword>
<dbReference type="SUPFAM" id="SSF56801">
    <property type="entry name" value="Acetyl-CoA synthetase-like"/>
    <property type="match status" value="1"/>
</dbReference>
<evidence type="ECO:0000256" key="1">
    <source>
        <dbReference type="ARBA" id="ARBA00006432"/>
    </source>
</evidence>
<dbReference type="Pfam" id="PF13193">
    <property type="entry name" value="AMP-binding_C"/>
    <property type="match status" value="1"/>
</dbReference>
<keyword evidence="2" id="KW-0436">Ligase</keyword>
<sequence length="525" mass="59255">MSHPETVAELVEKIKTYPSHQLCCVIENEVSDYQTLLTQVEGLSCYLQGHGVKKGDRVAIWVPNRIEWVVALLAVGRIGAILVPINCRFKESEAKYVLKHSESKVLITQSSFLTNQYLDIVMSWNVATNELEPFRSEELPDLKYLLWIGDHSPKQAATWDNAVATKSDLEKVTCIPNDPVLIQYTSGTTSFPKGALLTHFGLLRNAYDVGQRMHIERNDKVFCAGPFFHIGGVTMQVLLSLIYQVPFYSLAHFTPAKSLEMIKTHQCTTYSGIDSLFLLVMELENFKREDFSSVRTGWTTGTTETVKLIKEKMGIEDILLVYGLSEASPNVGMCDIDDPLEKRLTSCGRAHPSCEIAIIDPISLEFLPAGRRGEIVTKGYNVMLEYYKSEKETKKVFHDSWLRTGDLGSLDEDGYIYFHGRIKEIIRVGGENFSPEEVEGILYEHPFIEQVALLGVPDKRYGEIPVAIIKKKAAIELTHEQVLTYLKGKIASFKIPKKIIFVSEFPMTESGKIKKNKLKEELLSM</sequence>
<protein>
    <submittedName>
        <fullName evidence="5">Fatty-acyl-CoA synthase/long-chain acyl-CoA synthetase</fullName>
    </submittedName>
</protein>
<dbReference type="EMBL" id="VLKZ01000008">
    <property type="protein sequence ID" value="TWI54723.1"/>
    <property type="molecule type" value="Genomic_DNA"/>
</dbReference>
<dbReference type="Gene3D" id="3.30.300.30">
    <property type="match status" value="1"/>
</dbReference>
<evidence type="ECO:0000313" key="5">
    <source>
        <dbReference type="EMBL" id="TWI54723.1"/>
    </source>
</evidence>
<dbReference type="FunFam" id="3.30.300.30:FF:000008">
    <property type="entry name" value="2,3-dihydroxybenzoate-AMP ligase"/>
    <property type="match status" value="1"/>
</dbReference>
<organism evidence="5 6">
    <name type="scientific">Halalkalibacter nanhaiisediminis</name>
    <dbReference type="NCBI Taxonomy" id="688079"/>
    <lineage>
        <taxon>Bacteria</taxon>
        <taxon>Bacillati</taxon>
        <taxon>Bacillota</taxon>
        <taxon>Bacilli</taxon>
        <taxon>Bacillales</taxon>
        <taxon>Bacillaceae</taxon>
        <taxon>Halalkalibacter</taxon>
    </lineage>
</organism>
<dbReference type="PANTHER" id="PTHR43201:SF5">
    <property type="entry name" value="MEDIUM-CHAIN ACYL-COA LIGASE ACSF2, MITOCHONDRIAL"/>
    <property type="match status" value="1"/>
</dbReference>
<name>A0A562QDD9_9BACI</name>
<comment type="similarity">
    <text evidence="1">Belongs to the ATP-dependent AMP-binding enzyme family.</text>
</comment>
<evidence type="ECO:0000313" key="6">
    <source>
        <dbReference type="Proteomes" id="UP000315711"/>
    </source>
</evidence>
<feature type="domain" description="AMP-binding enzyme C-terminal" evidence="4">
    <location>
        <begin position="437"/>
        <end position="512"/>
    </location>
</feature>
<dbReference type="Proteomes" id="UP000315711">
    <property type="component" value="Unassembled WGS sequence"/>
</dbReference>
<reference evidence="5 6" key="1">
    <citation type="journal article" date="2015" name="Stand. Genomic Sci.">
        <title>Genomic Encyclopedia of Bacterial and Archaeal Type Strains, Phase III: the genomes of soil and plant-associated and newly described type strains.</title>
        <authorList>
            <person name="Whitman W.B."/>
            <person name="Woyke T."/>
            <person name="Klenk H.P."/>
            <person name="Zhou Y."/>
            <person name="Lilburn T.G."/>
            <person name="Beck B.J."/>
            <person name="De Vos P."/>
            <person name="Vandamme P."/>
            <person name="Eisen J.A."/>
            <person name="Garrity G."/>
            <person name="Hugenholtz P."/>
            <person name="Kyrpides N.C."/>
        </authorList>
    </citation>
    <scope>NUCLEOTIDE SEQUENCE [LARGE SCALE GENOMIC DNA]</scope>
    <source>
        <strain evidence="5 6">CGMCC 1.10116</strain>
    </source>
</reference>
<dbReference type="InterPro" id="IPR020845">
    <property type="entry name" value="AMP-binding_CS"/>
</dbReference>
<dbReference type="OrthoDB" id="9803968at2"/>
<dbReference type="RefSeq" id="WP_144451187.1">
    <property type="nucleotide sequence ID" value="NZ_VLKZ01000008.1"/>
</dbReference>
<feature type="domain" description="AMP-dependent synthetase/ligase" evidence="3">
    <location>
        <begin position="16"/>
        <end position="387"/>
    </location>
</feature>
<evidence type="ECO:0000259" key="3">
    <source>
        <dbReference type="Pfam" id="PF00501"/>
    </source>
</evidence>
<evidence type="ECO:0000259" key="4">
    <source>
        <dbReference type="Pfam" id="PF13193"/>
    </source>
</evidence>
<dbReference type="PROSITE" id="PS00455">
    <property type="entry name" value="AMP_BINDING"/>
    <property type="match status" value="1"/>
</dbReference>
<proteinExistence type="inferred from homology"/>
<dbReference type="InterPro" id="IPR045851">
    <property type="entry name" value="AMP-bd_C_sf"/>
</dbReference>
<comment type="caution">
    <text evidence="5">The sequence shown here is derived from an EMBL/GenBank/DDBJ whole genome shotgun (WGS) entry which is preliminary data.</text>
</comment>
<accession>A0A562QDD9</accession>
<dbReference type="Gene3D" id="3.40.50.12780">
    <property type="entry name" value="N-terminal domain of ligase-like"/>
    <property type="match status" value="1"/>
</dbReference>
<dbReference type="GO" id="GO:0031956">
    <property type="term" value="F:medium-chain fatty acid-CoA ligase activity"/>
    <property type="evidence" value="ECO:0007669"/>
    <property type="project" value="TreeGrafter"/>
</dbReference>
<dbReference type="GO" id="GO:0006631">
    <property type="term" value="P:fatty acid metabolic process"/>
    <property type="evidence" value="ECO:0007669"/>
    <property type="project" value="TreeGrafter"/>
</dbReference>
<dbReference type="PANTHER" id="PTHR43201">
    <property type="entry name" value="ACYL-COA SYNTHETASE"/>
    <property type="match status" value="1"/>
</dbReference>
<dbReference type="InterPro" id="IPR042099">
    <property type="entry name" value="ANL_N_sf"/>
</dbReference>